<proteinExistence type="predicted"/>
<reference evidence="1" key="1">
    <citation type="journal article" date="2011" name="Acta Physiol. Plant.">
        <title>An investigation on the genetic background of Nostoc flagelliforme by similarity analysis of its partial genomic DNA and phylogenetic comparison of deduced related species.</title>
        <authorList>
            <person name="Gao X."/>
            <person name="Liu K."/>
            <person name="Qiu B.S."/>
        </authorList>
    </citation>
    <scope>NUCLEOTIDE SEQUENCE</scope>
    <source>
        <strain evidence="1">Sunitezuoqi</strain>
    </source>
</reference>
<protein>
    <submittedName>
        <fullName evidence="1">Arginine-vasopressin receptor 1a</fullName>
    </submittedName>
</protein>
<keyword evidence="1" id="KW-0675">Receptor</keyword>
<organism evidence="1">
    <name type="scientific">Nostoc flagelliforme str. Sunitezuoqi</name>
    <dbReference type="NCBI Taxonomy" id="676037"/>
    <lineage>
        <taxon>Bacteria</taxon>
        <taxon>Bacillati</taxon>
        <taxon>Cyanobacteriota</taxon>
        <taxon>Cyanophyceae</taxon>
        <taxon>Nostocales</taxon>
        <taxon>Nostocaceae</taxon>
        <taxon>Nostoc</taxon>
    </lineage>
</organism>
<dbReference type="AlphaFoldDB" id="E7DQ30"/>
<accession>E7DQ30</accession>
<gene>
    <name evidence="1" type="ORF">Nfla_6901</name>
</gene>
<dbReference type="EMBL" id="HQ291141">
    <property type="protein sequence ID" value="ADO19188.1"/>
    <property type="molecule type" value="Genomic_DNA"/>
</dbReference>
<evidence type="ECO:0000313" key="1">
    <source>
        <dbReference type="EMBL" id="ADO19188.1"/>
    </source>
</evidence>
<name>E7DQ30_9NOSO</name>
<sequence>MTNREQLFRNLLVHLTTLGKPIRNSQLFLTANWKLRFLLITNNRIG</sequence>